<organism evidence="5 6">
    <name type="scientific">Lentzea kristufekii</name>
    <dbReference type="NCBI Taxonomy" id="3095430"/>
    <lineage>
        <taxon>Bacteria</taxon>
        <taxon>Bacillati</taxon>
        <taxon>Actinomycetota</taxon>
        <taxon>Actinomycetes</taxon>
        <taxon>Pseudonocardiales</taxon>
        <taxon>Pseudonocardiaceae</taxon>
        <taxon>Lentzea</taxon>
    </lineage>
</organism>
<dbReference type="Gene3D" id="2.115.10.20">
    <property type="entry name" value="Glycosyl hydrolase domain, family 43"/>
    <property type="match status" value="1"/>
</dbReference>
<dbReference type="SUPFAM" id="SSF75005">
    <property type="entry name" value="Arabinanase/levansucrase/invertase"/>
    <property type="match status" value="1"/>
</dbReference>
<feature type="region of interest" description="Disordered" evidence="4">
    <location>
        <begin position="493"/>
        <end position="515"/>
    </location>
</feature>
<evidence type="ECO:0000256" key="4">
    <source>
        <dbReference type="SAM" id="MobiDB-lite"/>
    </source>
</evidence>
<dbReference type="CDD" id="cd18613">
    <property type="entry name" value="GH130"/>
    <property type="match status" value="1"/>
</dbReference>
<dbReference type="GO" id="GO:0016787">
    <property type="term" value="F:hydrolase activity"/>
    <property type="evidence" value="ECO:0007669"/>
    <property type="project" value="UniProtKB-KW"/>
</dbReference>
<keyword evidence="6" id="KW-1185">Reference proteome</keyword>
<evidence type="ECO:0000256" key="3">
    <source>
        <dbReference type="ARBA" id="ARBA00024356"/>
    </source>
</evidence>
<reference evidence="5 6" key="1">
    <citation type="submission" date="2023-11" db="EMBL/GenBank/DDBJ databases">
        <title>Lentzea sokolovensis, sp. nov., Lentzea kristufkii, sp. nov., and Lentzea miocenensis, sp. nov., rare actinobacteria from Sokolov Coal Basin, Miocene lacustrine sediment, Czech Republic.</title>
        <authorList>
            <person name="Lara A."/>
            <person name="Kotroba L."/>
            <person name="Nouioui I."/>
            <person name="Neumann-Schaal M."/>
            <person name="Mast Y."/>
            <person name="Chronakova A."/>
        </authorList>
    </citation>
    <scope>NUCLEOTIDE SEQUENCE [LARGE SCALE GENOMIC DNA]</scope>
    <source>
        <strain evidence="5 6">BCCO 10_0798</strain>
    </source>
</reference>
<dbReference type="RefSeq" id="WP_319984545.1">
    <property type="nucleotide sequence ID" value="NZ_JAXAVV010000006.1"/>
</dbReference>
<dbReference type="PANTHER" id="PTHR34106">
    <property type="entry name" value="GLYCOSIDASE"/>
    <property type="match status" value="1"/>
</dbReference>
<keyword evidence="5" id="KW-0378">Hydrolase</keyword>
<evidence type="ECO:0000313" key="5">
    <source>
        <dbReference type="EMBL" id="MDX8050569.1"/>
    </source>
</evidence>
<protein>
    <submittedName>
        <fullName evidence="5">Glycoside hydrolase family 130 protein</fullName>
    </submittedName>
</protein>
<comment type="caution">
    <text evidence="5">The sequence shown here is derived from an EMBL/GenBank/DDBJ whole genome shotgun (WGS) entry which is preliminary data.</text>
</comment>
<gene>
    <name evidence="5" type="ORF">SK571_14355</name>
</gene>
<dbReference type="Pfam" id="PF04041">
    <property type="entry name" value="Glyco_hydro_130"/>
    <property type="match status" value="1"/>
</dbReference>
<evidence type="ECO:0000313" key="6">
    <source>
        <dbReference type="Proteomes" id="UP001271792"/>
    </source>
</evidence>
<dbReference type="Proteomes" id="UP001271792">
    <property type="component" value="Unassembled WGS sequence"/>
</dbReference>
<proteinExistence type="inferred from homology"/>
<sequence>MNAGVTRTSLRLRPEPRRVITKLFVPGEERPEHESRSAAVIRRVMALDEETVCTVLDRTIRMFAGRHRDVRVTFADHFASVSHRLSADVELSESRRLLIGAYFTHEYSIEGAALCNPSMVAHPDQSGMGPDQLRFVLSVRGIGEGHLSSIGFRTGVAGPGGALTVDTPPNVVTTGLHRETVHEKSLFQGKLAEFGHDDEVSAVLNRWLPARFTDAELDLVLADLHPSLVARQEAHRTVELVRRIAACNYTSEFPDDTVISGRVLWPTGPSERQGMEDARFVRFTDDDGERTYYATYTAFDGVDVAPQLLQTNDFRTFNVTQTTGSAARNKGMALFPRKIGGRFAALTRGDGESSAVVTSDDIRTWNGAQPVEVPGRHWDLVQVGNCGSPVETPEGWLVLTHGVGPMRVYSMGAMLLDLDHPERVLATLPEPLLLPAATERDGYVPNVVYSCGALLHGDTLVIPYGASDASIGLATTSLRGLITALTGKNDLQHSLAGTSHRHSTATEPHSTKDSE</sequence>
<evidence type="ECO:0000256" key="2">
    <source>
        <dbReference type="ARBA" id="ARBA00022679"/>
    </source>
</evidence>
<dbReference type="EMBL" id="JAXAVV010000006">
    <property type="protein sequence ID" value="MDX8050569.1"/>
    <property type="molecule type" value="Genomic_DNA"/>
</dbReference>
<evidence type="ECO:0000256" key="1">
    <source>
        <dbReference type="ARBA" id="ARBA00022676"/>
    </source>
</evidence>
<dbReference type="PANTHER" id="PTHR34106:SF4">
    <property type="entry name" value="BLL5143 PROTEIN"/>
    <property type="match status" value="1"/>
</dbReference>
<name>A0ABU4TQK0_9PSEU</name>
<keyword evidence="2" id="KW-0808">Transferase</keyword>
<comment type="similarity">
    <text evidence="3">Belongs to the glycosyl hydrolase 130 family.</text>
</comment>
<accession>A0ABU4TQK0</accession>
<keyword evidence="1" id="KW-0328">Glycosyltransferase</keyword>
<dbReference type="InterPro" id="IPR007184">
    <property type="entry name" value="Mannoside_phosphorylase"/>
</dbReference>
<dbReference type="InterPro" id="IPR023296">
    <property type="entry name" value="Glyco_hydro_beta-prop_sf"/>
</dbReference>